<proteinExistence type="predicted"/>
<dbReference type="RefSeq" id="WP_086169504.1">
    <property type="nucleotide sequence ID" value="NZ_BMTC01000052.1"/>
</dbReference>
<dbReference type="PANTHER" id="PTHR48098:SF1">
    <property type="entry name" value="DIACYLGLYCEROL ACYLTRANSFERASE_MYCOLYLTRANSFERASE AG85A"/>
    <property type="match status" value="1"/>
</dbReference>
<dbReference type="Proteomes" id="UP001052655">
    <property type="component" value="Unassembled WGS sequence"/>
</dbReference>
<dbReference type="Gene3D" id="3.40.50.1820">
    <property type="entry name" value="alpha/beta hydrolase"/>
    <property type="match status" value="1"/>
</dbReference>
<accession>A0ABQ3Q7W1</accession>
<dbReference type="SUPFAM" id="SSF53474">
    <property type="entry name" value="alpha/beta-Hydrolases"/>
    <property type="match status" value="1"/>
</dbReference>
<dbReference type="InterPro" id="IPR029058">
    <property type="entry name" value="AB_hydrolase_fold"/>
</dbReference>
<keyword evidence="2" id="KW-1185">Reference proteome</keyword>
<organism evidence="1 2">
    <name type="scientific">Streptomyces daghestanicus</name>
    <dbReference type="NCBI Taxonomy" id="66885"/>
    <lineage>
        <taxon>Bacteria</taxon>
        <taxon>Bacillati</taxon>
        <taxon>Actinomycetota</taxon>
        <taxon>Actinomycetes</taxon>
        <taxon>Kitasatosporales</taxon>
        <taxon>Streptomycetaceae</taxon>
        <taxon>Streptomyces</taxon>
    </lineage>
</organism>
<dbReference type="PANTHER" id="PTHR48098">
    <property type="entry name" value="ENTEROCHELIN ESTERASE-RELATED"/>
    <property type="match status" value="1"/>
</dbReference>
<dbReference type="Pfam" id="PF00756">
    <property type="entry name" value="Esterase"/>
    <property type="match status" value="1"/>
</dbReference>
<name>A0ABQ3Q7W1_9ACTN</name>
<dbReference type="InterPro" id="IPR000801">
    <property type="entry name" value="Esterase-like"/>
</dbReference>
<reference evidence="1" key="1">
    <citation type="submission" date="2024-05" db="EMBL/GenBank/DDBJ databases">
        <title>Whole genome shotgun sequence of Streptomyces daghestanicus NBRC 12762.</title>
        <authorList>
            <person name="Komaki H."/>
            <person name="Tamura T."/>
        </authorList>
    </citation>
    <scope>NUCLEOTIDE SEQUENCE</scope>
    <source>
        <strain evidence="1">NBRC 12762</strain>
    </source>
</reference>
<evidence type="ECO:0000313" key="2">
    <source>
        <dbReference type="Proteomes" id="UP001052655"/>
    </source>
</evidence>
<evidence type="ECO:0000313" key="1">
    <source>
        <dbReference type="EMBL" id="GHI33363.1"/>
    </source>
</evidence>
<dbReference type="EMBL" id="BNDX01000013">
    <property type="protein sequence ID" value="GHI33363.1"/>
    <property type="molecule type" value="Genomic_DNA"/>
</dbReference>
<evidence type="ECO:0008006" key="3">
    <source>
        <dbReference type="Google" id="ProtNLM"/>
    </source>
</evidence>
<dbReference type="InterPro" id="IPR050583">
    <property type="entry name" value="Mycobacterial_A85_antigen"/>
</dbReference>
<protein>
    <recommendedName>
        <fullName evidence="3">Esterase</fullName>
    </recommendedName>
</protein>
<sequence length="265" mass="29542">MRVVTDTWWSEALGRQKSVSVVLPPRYAATGRPFQVLYLLHSYGGNRNTWLTCPSLADCAAAHRMILVLPESGRYWLINDAGGRRYEDYFVHEVVGQVEKRYNTVASRAGRAVAGFSMGGATALFQTLRHPHLFAVAGSHGGAFEAPLREGDPYAPHRADRRLMMPTVKDHERVWGPVGSAVRRAYDPYRLLAGLDAAASPRFCLDVGEDDYARMIAMNRNMRDALTAHGISHEYRERPGGHDWAFVDAGLPRLFGFVRENLGTV</sequence>
<comment type="caution">
    <text evidence="1">The sequence shown here is derived from an EMBL/GenBank/DDBJ whole genome shotgun (WGS) entry which is preliminary data.</text>
</comment>
<gene>
    <name evidence="1" type="ORF">Sdagh_50930</name>
</gene>